<dbReference type="InterPro" id="IPR036412">
    <property type="entry name" value="HAD-like_sf"/>
</dbReference>
<dbReference type="Pfam" id="PF00702">
    <property type="entry name" value="Hydrolase"/>
    <property type="match status" value="1"/>
</dbReference>
<keyword evidence="1" id="KW-0378">Hydrolase</keyword>
<evidence type="ECO:0000313" key="1">
    <source>
        <dbReference type="EMBL" id="TBN58343.1"/>
    </source>
</evidence>
<dbReference type="PANTHER" id="PTHR43434">
    <property type="entry name" value="PHOSPHOGLYCOLATE PHOSPHATASE"/>
    <property type="match status" value="1"/>
</dbReference>
<name>A0A4Q9GZT0_9MICO</name>
<protein>
    <submittedName>
        <fullName evidence="1">HAD family hydrolase</fullName>
    </submittedName>
</protein>
<dbReference type="GO" id="GO:0006281">
    <property type="term" value="P:DNA repair"/>
    <property type="evidence" value="ECO:0007669"/>
    <property type="project" value="TreeGrafter"/>
</dbReference>
<dbReference type="Gene3D" id="1.10.150.240">
    <property type="entry name" value="Putative phosphatase, domain 2"/>
    <property type="match status" value="1"/>
</dbReference>
<dbReference type="SFLD" id="SFLDG01129">
    <property type="entry name" value="C1.5:_HAD__Beta-PGM__Phosphata"/>
    <property type="match status" value="1"/>
</dbReference>
<dbReference type="PANTHER" id="PTHR43434:SF16">
    <property type="entry name" value="BLL8046 PROTEIN"/>
    <property type="match status" value="1"/>
</dbReference>
<dbReference type="InterPro" id="IPR023214">
    <property type="entry name" value="HAD_sf"/>
</dbReference>
<dbReference type="SFLD" id="SFLDG01135">
    <property type="entry name" value="C1.5.6:_HAD__Beta-PGM__Phospha"/>
    <property type="match status" value="1"/>
</dbReference>
<dbReference type="NCBIfam" id="TIGR01509">
    <property type="entry name" value="HAD-SF-IA-v3"/>
    <property type="match status" value="1"/>
</dbReference>
<comment type="caution">
    <text evidence="1">The sequence shown here is derived from an EMBL/GenBank/DDBJ whole genome shotgun (WGS) entry which is preliminary data.</text>
</comment>
<dbReference type="GO" id="GO:0005829">
    <property type="term" value="C:cytosol"/>
    <property type="evidence" value="ECO:0007669"/>
    <property type="project" value="TreeGrafter"/>
</dbReference>
<sequence length="225" mass="23802">MASPFAVLLDIDGTLVDSNFLHVDAWQQGFQQTGLTVPAWRIQRAIGADSSKLLDLLITSESDAVKNEAKARNSAVFETLIPRLELFAGAREFIEALASEGARVVLATSAPPEELKALLKVLDVDEHLHAVTSADDVETAKPEPDIIHVALEKGEVAGDRAVMIGDSVWDVIAAGKAGVPCIALLSGGTGRAELLEAGAVAVFDDIADLHEHAGDQPLHEFLSAL</sequence>
<gene>
    <name evidence="1" type="ORF">EYE40_13605</name>
</gene>
<dbReference type="InterPro" id="IPR050155">
    <property type="entry name" value="HAD-like_hydrolase_sf"/>
</dbReference>
<dbReference type="InterPro" id="IPR023198">
    <property type="entry name" value="PGP-like_dom2"/>
</dbReference>
<dbReference type="SUPFAM" id="SSF56784">
    <property type="entry name" value="HAD-like"/>
    <property type="match status" value="1"/>
</dbReference>
<dbReference type="Gene3D" id="3.40.50.1000">
    <property type="entry name" value="HAD superfamily/HAD-like"/>
    <property type="match status" value="1"/>
</dbReference>
<proteinExistence type="predicted"/>
<organism evidence="1 2">
    <name type="scientific">Glaciihabitans arcticus</name>
    <dbReference type="NCBI Taxonomy" id="2668039"/>
    <lineage>
        <taxon>Bacteria</taxon>
        <taxon>Bacillati</taxon>
        <taxon>Actinomycetota</taxon>
        <taxon>Actinomycetes</taxon>
        <taxon>Micrococcales</taxon>
        <taxon>Microbacteriaceae</taxon>
        <taxon>Glaciihabitans</taxon>
    </lineage>
</organism>
<dbReference type="GO" id="GO:0008967">
    <property type="term" value="F:phosphoglycolate phosphatase activity"/>
    <property type="evidence" value="ECO:0007669"/>
    <property type="project" value="TreeGrafter"/>
</dbReference>
<evidence type="ECO:0000313" key="2">
    <source>
        <dbReference type="Proteomes" id="UP000294194"/>
    </source>
</evidence>
<dbReference type="SFLD" id="SFLDS00003">
    <property type="entry name" value="Haloacid_Dehalogenase"/>
    <property type="match status" value="1"/>
</dbReference>
<dbReference type="Proteomes" id="UP000294194">
    <property type="component" value="Unassembled WGS sequence"/>
</dbReference>
<dbReference type="NCBIfam" id="TIGR01549">
    <property type="entry name" value="HAD-SF-IA-v1"/>
    <property type="match status" value="1"/>
</dbReference>
<reference evidence="2" key="1">
    <citation type="submission" date="2019-02" db="EMBL/GenBank/DDBJ databases">
        <title>Glaciihabitans arcticus sp. nov., a psychrotolerant bacterium isolated from polar soil.</title>
        <authorList>
            <person name="Dahal R.H."/>
        </authorList>
    </citation>
    <scope>NUCLEOTIDE SEQUENCE [LARGE SCALE GENOMIC DNA]</scope>
    <source>
        <strain evidence="2">RP-3-7</strain>
    </source>
</reference>
<dbReference type="InterPro" id="IPR006439">
    <property type="entry name" value="HAD-SF_hydro_IA"/>
</dbReference>
<dbReference type="EMBL" id="SISG01000001">
    <property type="protein sequence ID" value="TBN58343.1"/>
    <property type="molecule type" value="Genomic_DNA"/>
</dbReference>
<accession>A0A4Q9GZT0</accession>
<dbReference type="RefSeq" id="WP_130982450.1">
    <property type="nucleotide sequence ID" value="NZ_SISG01000001.1"/>
</dbReference>
<dbReference type="AlphaFoldDB" id="A0A4Q9GZT0"/>
<keyword evidence="2" id="KW-1185">Reference proteome</keyword>